<dbReference type="Proteomes" id="UP000660729">
    <property type="component" value="Unassembled WGS sequence"/>
</dbReference>
<protein>
    <submittedName>
        <fullName evidence="1">Uncharacterized protein</fullName>
    </submittedName>
</protein>
<gene>
    <name evidence="1" type="ORF">HII31_03036</name>
</gene>
<dbReference type="AlphaFoldDB" id="A0A8H6VKE4"/>
<name>A0A8H6VKE4_9PEZI</name>
<keyword evidence="2" id="KW-1185">Reference proteome</keyword>
<reference evidence="1" key="1">
    <citation type="submission" date="2020-04" db="EMBL/GenBank/DDBJ databases">
        <title>Draft genome resource of the tomato pathogen Pseudocercospora fuligena.</title>
        <authorList>
            <person name="Zaccaron A."/>
        </authorList>
    </citation>
    <scope>NUCLEOTIDE SEQUENCE</scope>
    <source>
        <strain evidence="1">PF001</strain>
    </source>
</reference>
<sequence>MAGISGLDDLLAQFKDQARETIRAEFRAETESLRSENTLLHDTIHEKDLLYQDVVRERDELAQEVQSGKLEIKELKGRLKGESSLRGRRVSDVRRRSESFESGVDRKAPVVGGQEDLDDMHEVVQQSIETQDGPAARGVTFPSFKILEQPGTKFYRDMFDESTFKDEGAALRKASLAFKPSKLQAQILRPHIWRTSLIEEQSEAMLGAKEHGPIDSMSPSGQDVAQFETLYKGSDRQRFYHEQKELERRGQPVDRRLVPSTLNTRKRLGEHMDAEVCRWSSPDFQP</sequence>
<evidence type="ECO:0000313" key="2">
    <source>
        <dbReference type="Proteomes" id="UP000660729"/>
    </source>
</evidence>
<dbReference type="EMBL" id="JABCIY010000038">
    <property type="protein sequence ID" value="KAF7195718.1"/>
    <property type="molecule type" value="Genomic_DNA"/>
</dbReference>
<comment type="caution">
    <text evidence="1">The sequence shown here is derived from an EMBL/GenBank/DDBJ whole genome shotgun (WGS) entry which is preliminary data.</text>
</comment>
<evidence type="ECO:0000313" key="1">
    <source>
        <dbReference type="EMBL" id="KAF7195718.1"/>
    </source>
</evidence>
<organism evidence="1 2">
    <name type="scientific">Pseudocercospora fuligena</name>
    <dbReference type="NCBI Taxonomy" id="685502"/>
    <lineage>
        <taxon>Eukaryota</taxon>
        <taxon>Fungi</taxon>
        <taxon>Dikarya</taxon>
        <taxon>Ascomycota</taxon>
        <taxon>Pezizomycotina</taxon>
        <taxon>Dothideomycetes</taxon>
        <taxon>Dothideomycetidae</taxon>
        <taxon>Mycosphaerellales</taxon>
        <taxon>Mycosphaerellaceae</taxon>
        <taxon>Pseudocercospora</taxon>
    </lineage>
</organism>
<accession>A0A8H6VKE4</accession>
<proteinExistence type="predicted"/>
<dbReference type="OrthoDB" id="10473055at2759"/>